<name>A0A7T3BUJ2_9BURK</name>
<gene>
    <name evidence="2" type="ORF">I6G29_05355</name>
</gene>
<proteinExistence type="predicted"/>
<dbReference type="EMBL" id="CP065725">
    <property type="protein sequence ID" value="QPT41345.1"/>
    <property type="molecule type" value="Genomic_DNA"/>
</dbReference>
<accession>A0A7T3BUJ2</accession>
<protein>
    <recommendedName>
        <fullName evidence="4">Hemagglutinin</fullName>
    </recommendedName>
</protein>
<reference evidence="2 3" key="1">
    <citation type="submission" date="2020-12" db="EMBL/GenBank/DDBJ databases">
        <title>FDA dAtabase for Regulatory Grade micrObial Sequences (FDA-ARGOS): Supporting development and validation of Infectious Disease Dx tests.</title>
        <authorList>
            <person name="Sproer C."/>
            <person name="Gronow S."/>
            <person name="Severitt S."/>
            <person name="Schroder I."/>
            <person name="Tallon L."/>
            <person name="Sadzewicz L."/>
            <person name="Zhao X."/>
            <person name="Boylan J."/>
            <person name="Ott S."/>
            <person name="Bowen H."/>
            <person name="Vavikolanu K."/>
            <person name="Mehta A."/>
            <person name="Aluvathingal J."/>
            <person name="Nadendla S."/>
            <person name="Lowell S."/>
            <person name="Myers T."/>
            <person name="Yan Y."/>
            <person name="Sichtig H."/>
        </authorList>
    </citation>
    <scope>NUCLEOTIDE SEQUENCE [LARGE SCALE GENOMIC DNA]</scope>
    <source>
        <strain evidence="2 3">FDAARGOS_872</strain>
    </source>
</reference>
<organism evidence="2 3">
    <name type="scientific">Oligella ureolytica</name>
    <dbReference type="NCBI Taxonomy" id="90244"/>
    <lineage>
        <taxon>Bacteria</taxon>
        <taxon>Pseudomonadati</taxon>
        <taxon>Pseudomonadota</taxon>
        <taxon>Betaproteobacteria</taxon>
        <taxon>Burkholderiales</taxon>
        <taxon>Alcaligenaceae</taxon>
        <taxon>Oligella</taxon>
    </lineage>
</organism>
<keyword evidence="3" id="KW-1185">Reference proteome</keyword>
<evidence type="ECO:0000256" key="1">
    <source>
        <dbReference type="SAM" id="MobiDB-lite"/>
    </source>
</evidence>
<evidence type="ECO:0000313" key="2">
    <source>
        <dbReference type="EMBL" id="QPT41345.1"/>
    </source>
</evidence>
<evidence type="ECO:0008006" key="4">
    <source>
        <dbReference type="Google" id="ProtNLM"/>
    </source>
</evidence>
<sequence length="90" mass="10045">MKEFFSQSGFGKQLEANSTKTSKIVQGQSVYRADKDIGSSIKKGDLYYLDGQHKNHIEVFDKTGRAKAVLNLNGSYNEQKTKGSNGRELK</sequence>
<feature type="region of interest" description="Disordered" evidence="1">
    <location>
        <begin position="1"/>
        <end position="22"/>
    </location>
</feature>
<dbReference type="Proteomes" id="UP000594903">
    <property type="component" value="Chromosome"/>
</dbReference>
<evidence type="ECO:0000313" key="3">
    <source>
        <dbReference type="Proteomes" id="UP000594903"/>
    </source>
</evidence>